<accession>A0A1L8E4A6</accession>
<comment type="subcellular location">
    <subcellularLocation>
        <location evidence="1">Endoplasmic reticulum</location>
    </subcellularLocation>
</comment>
<keyword evidence="6" id="KW-0256">Endoplasmic reticulum</keyword>
<dbReference type="InterPro" id="IPR045022">
    <property type="entry name" value="KDSR-like"/>
</dbReference>
<dbReference type="InterPro" id="IPR020904">
    <property type="entry name" value="Sc_DH/Rdtase_CS"/>
</dbReference>
<name>A0A1L8E4A6_9DIPT</name>
<dbReference type="PANTHER" id="PTHR43550:SF3">
    <property type="entry name" value="3-KETODIHYDROSPHINGOSINE REDUCTASE"/>
    <property type="match status" value="1"/>
</dbReference>
<protein>
    <recommendedName>
        <fullName evidence="11">3-dehydrosphinganine reductase</fullName>
        <ecNumber evidence="11">1.1.1.102</ecNumber>
    </recommendedName>
</protein>
<reference evidence="16" key="1">
    <citation type="submission" date="2016-12" db="EMBL/GenBank/DDBJ databases">
        <title>An insight into the sialome and mialome of the sand fly, Nyssomyia neivai.</title>
        <authorList>
            <person name="Sebastian V."/>
            <person name="Goulart T.M."/>
            <person name="Oliveira W."/>
            <person name="Calvo E."/>
            <person name="Oliveira L.F."/>
            <person name="Pinto M.C."/>
            <person name="Rosselino A.M."/>
            <person name="Ribeiro J.M."/>
        </authorList>
    </citation>
    <scope>NUCLEOTIDE SEQUENCE</scope>
</reference>
<evidence type="ECO:0000256" key="14">
    <source>
        <dbReference type="SAM" id="MobiDB-lite"/>
    </source>
</evidence>
<feature type="compositionally biased region" description="Basic and acidic residues" evidence="14">
    <location>
        <begin position="227"/>
        <end position="238"/>
    </location>
</feature>
<evidence type="ECO:0000256" key="15">
    <source>
        <dbReference type="SAM" id="Phobius"/>
    </source>
</evidence>
<evidence type="ECO:0000256" key="9">
    <source>
        <dbReference type="ARBA" id="ARBA00023002"/>
    </source>
</evidence>
<evidence type="ECO:0000256" key="5">
    <source>
        <dbReference type="ARBA" id="ARBA00022741"/>
    </source>
</evidence>
<keyword evidence="15" id="KW-0472">Membrane</keyword>
<dbReference type="GO" id="GO:0047560">
    <property type="term" value="F:3-dehydrosphinganine reductase activity"/>
    <property type="evidence" value="ECO:0007669"/>
    <property type="project" value="UniProtKB-EC"/>
</dbReference>
<keyword evidence="8" id="KW-0746">Sphingolipid metabolism</keyword>
<keyword evidence="10" id="KW-0443">Lipid metabolism</keyword>
<evidence type="ECO:0000256" key="4">
    <source>
        <dbReference type="ARBA" id="ARBA00006484"/>
    </source>
</evidence>
<dbReference type="InterPro" id="IPR036291">
    <property type="entry name" value="NAD(P)-bd_dom_sf"/>
</dbReference>
<feature type="transmembrane region" description="Helical" evidence="15">
    <location>
        <begin position="267"/>
        <end position="286"/>
    </location>
</feature>
<comment type="function">
    <text evidence="12">Catalyzes the reduction of 3'-oxosphinganine (3-ketodihydrosphingosine/KDS) to sphinganine (dihydrosphingosine/DHS), the second step of de novo sphingolipid biosynthesis.</text>
</comment>
<keyword evidence="5" id="KW-0547">Nucleotide-binding</keyword>
<sequence>MALDLVAYLLIIFVIILHVIVLGFVLKKRPKSIAGKHVVVTGGSSGIGLWTAIHCVKRGANVTILARNVQVLNKAKEEIEKHRINEEQKILTKSLDVAKSFAVVEQGLKEVEDAMDLPIYMLVNCAGLAICGLVEEVSVDDAKMMMDVNYYGTYFATRYILPKMKASGEGIIVITSSQAALLGIYGYGPYAATKFALRGLAETIHMEASHAGVNVTLALPCDTDTPGFEREEKTKPQETKLISSSGGLVQPSDVAERLVNDALTGSFFSVYGFESWILSILCVGMAPWSGYYLNMLQLVLMAPLRLVSFFIRRNFNSIIKDCSKDKPKKRLKHTFKTQSYYYFVI</sequence>
<evidence type="ECO:0000256" key="3">
    <source>
        <dbReference type="ARBA" id="ARBA00004991"/>
    </source>
</evidence>
<dbReference type="EC" id="1.1.1.102" evidence="11"/>
<evidence type="ECO:0000256" key="13">
    <source>
        <dbReference type="ARBA" id="ARBA00048930"/>
    </source>
</evidence>
<dbReference type="GO" id="GO:0006666">
    <property type="term" value="P:3-keto-sphinganine metabolic process"/>
    <property type="evidence" value="ECO:0007669"/>
    <property type="project" value="InterPro"/>
</dbReference>
<dbReference type="Gene3D" id="3.40.50.720">
    <property type="entry name" value="NAD(P)-binding Rossmann-like Domain"/>
    <property type="match status" value="1"/>
</dbReference>
<evidence type="ECO:0000256" key="1">
    <source>
        <dbReference type="ARBA" id="ARBA00004240"/>
    </source>
</evidence>
<dbReference type="PROSITE" id="PS00061">
    <property type="entry name" value="ADH_SHORT"/>
    <property type="match status" value="1"/>
</dbReference>
<dbReference type="GO" id="GO:0000166">
    <property type="term" value="F:nucleotide binding"/>
    <property type="evidence" value="ECO:0007669"/>
    <property type="project" value="UniProtKB-KW"/>
</dbReference>
<comment type="pathway">
    <text evidence="3">Sphingolipid metabolism.</text>
</comment>
<dbReference type="InterPro" id="IPR002347">
    <property type="entry name" value="SDR_fam"/>
</dbReference>
<organism evidence="16">
    <name type="scientific">Nyssomyia neivai</name>
    <dbReference type="NCBI Taxonomy" id="330878"/>
    <lineage>
        <taxon>Eukaryota</taxon>
        <taxon>Metazoa</taxon>
        <taxon>Ecdysozoa</taxon>
        <taxon>Arthropoda</taxon>
        <taxon>Hexapoda</taxon>
        <taxon>Insecta</taxon>
        <taxon>Pterygota</taxon>
        <taxon>Neoptera</taxon>
        <taxon>Endopterygota</taxon>
        <taxon>Diptera</taxon>
        <taxon>Nematocera</taxon>
        <taxon>Psychodoidea</taxon>
        <taxon>Psychodidae</taxon>
        <taxon>Nyssomyia</taxon>
    </lineage>
</organism>
<dbReference type="PANTHER" id="PTHR43550">
    <property type="entry name" value="3-KETODIHYDROSPHINGOSINE REDUCTASE"/>
    <property type="match status" value="1"/>
</dbReference>
<evidence type="ECO:0000256" key="12">
    <source>
        <dbReference type="ARBA" id="ARBA00044737"/>
    </source>
</evidence>
<proteinExistence type="inferred from homology"/>
<comment type="catalytic activity">
    <reaction evidence="13">
        <text>sphinganine + NADP(+) = 3-oxosphinganine + NADPH + H(+)</text>
        <dbReference type="Rhea" id="RHEA:22640"/>
        <dbReference type="ChEBI" id="CHEBI:15378"/>
        <dbReference type="ChEBI" id="CHEBI:57783"/>
        <dbReference type="ChEBI" id="CHEBI:57817"/>
        <dbReference type="ChEBI" id="CHEBI:58299"/>
        <dbReference type="ChEBI" id="CHEBI:58349"/>
        <dbReference type="EC" id="1.1.1.102"/>
    </reaction>
    <physiologicalReaction direction="right-to-left" evidence="13">
        <dbReference type="Rhea" id="RHEA:22642"/>
    </physiologicalReaction>
</comment>
<dbReference type="EMBL" id="GFDF01000517">
    <property type="protein sequence ID" value="JAV13567.1"/>
    <property type="molecule type" value="Transcribed_RNA"/>
</dbReference>
<evidence type="ECO:0000256" key="7">
    <source>
        <dbReference type="ARBA" id="ARBA00022857"/>
    </source>
</evidence>
<dbReference type="GO" id="GO:0030148">
    <property type="term" value="P:sphingolipid biosynthetic process"/>
    <property type="evidence" value="ECO:0007669"/>
    <property type="project" value="InterPro"/>
</dbReference>
<evidence type="ECO:0000256" key="8">
    <source>
        <dbReference type="ARBA" id="ARBA00022919"/>
    </source>
</evidence>
<dbReference type="Pfam" id="PF00106">
    <property type="entry name" value="adh_short"/>
    <property type="match status" value="1"/>
</dbReference>
<comment type="pathway">
    <text evidence="2">Lipid metabolism; sphingolipid metabolism.</text>
</comment>
<dbReference type="CDD" id="cd08939">
    <property type="entry name" value="KDSR-like_SDR_c"/>
    <property type="match status" value="1"/>
</dbReference>
<evidence type="ECO:0000256" key="10">
    <source>
        <dbReference type="ARBA" id="ARBA00023098"/>
    </source>
</evidence>
<dbReference type="AlphaFoldDB" id="A0A1L8E4A6"/>
<keyword evidence="15" id="KW-0812">Transmembrane</keyword>
<keyword evidence="15" id="KW-1133">Transmembrane helix</keyword>
<evidence type="ECO:0000313" key="16">
    <source>
        <dbReference type="EMBL" id="JAV13567.1"/>
    </source>
</evidence>
<evidence type="ECO:0000256" key="11">
    <source>
        <dbReference type="ARBA" id="ARBA00026112"/>
    </source>
</evidence>
<dbReference type="SUPFAM" id="SSF51735">
    <property type="entry name" value="NAD(P)-binding Rossmann-fold domains"/>
    <property type="match status" value="1"/>
</dbReference>
<keyword evidence="7" id="KW-0521">NADP</keyword>
<evidence type="ECO:0000256" key="6">
    <source>
        <dbReference type="ARBA" id="ARBA00022824"/>
    </source>
</evidence>
<dbReference type="GO" id="GO:0005789">
    <property type="term" value="C:endoplasmic reticulum membrane"/>
    <property type="evidence" value="ECO:0007669"/>
    <property type="project" value="TreeGrafter"/>
</dbReference>
<feature type="transmembrane region" description="Helical" evidence="15">
    <location>
        <begin position="6"/>
        <end position="26"/>
    </location>
</feature>
<dbReference type="FunFam" id="3.40.50.720:FF:000165">
    <property type="entry name" value="3-ketodihydrosphingosine reductase"/>
    <property type="match status" value="1"/>
</dbReference>
<dbReference type="PRINTS" id="PR00081">
    <property type="entry name" value="GDHRDH"/>
</dbReference>
<evidence type="ECO:0000256" key="2">
    <source>
        <dbReference type="ARBA" id="ARBA00004760"/>
    </source>
</evidence>
<feature type="region of interest" description="Disordered" evidence="14">
    <location>
        <begin position="226"/>
        <end position="246"/>
    </location>
</feature>
<comment type="similarity">
    <text evidence="4">Belongs to the short-chain dehydrogenases/reductases (SDR) family.</text>
</comment>
<keyword evidence="9" id="KW-0560">Oxidoreductase</keyword>